<evidence type="ECO:0000259" key="6">
    <source>
        <dbReference type="Pfam" id="PF18052"/>
    </source>
</evidence>
<dbReference type="Gene3D" id="1.10.8.430">
    <property type="entry name" value="Helical domain of apoptotic protease-activating factors"/>
    <property type="match status" value="1"/>
</dbReference>
<dbReference type="SUPFAM" id="SSF52540">
    <property type="entry name" value="P-loop containing nucleoside triphosphate hydrolases"/>
    <property type="match status" value="1"/>
</dbReference>
<dbReference type="InterPro" id="IPR058922">
    <property type="entry name" value="WHD_DRP"/>
</dbReference>
<dbReference type="InterPro" id="IPR055414">
    <property type="entry name" value="LRR_R13L4/SHOC2-like"/>
</dbReference>
<dbReference type="GO" id="GO:0005524">
    <property type="term" value="F:ATP binding"/>
    <property type="evidence" value="ECO:0007669"/>
    <property type="project" value="UniProtKB-KW"/>
</dbReference>
<dbReference type="Pfam" id="PF23559">
    <property type="entry name" value="WHD_DRP"/>
    <property type="match status" value="1"/>
</dbReference>
<feature type="domain" description="Disease resistance N-terminal" evidence="6">
    <location>
        <begin position="70"/>
        <end position="132"/>
    </location>
</feature>
<dbReference type="InterPro" id="IPR042197">
    <property type="entry name" value="Apaf_helical"/>
</dbReference>
<dbReference type="Pfam" id="PF23598">
    <property type="entry name" value="LRR_14"/>
    <property type="match status" value="1"/>
</dbReference>
<evidence type="ECO:0008006" key="11">
    <source>
        <dbReference type="Google" id="ProtNLM"/>
    </source>
</evidence>
<dbReference type="InterPro" id="IPR032675">
    <property type="entry name" value="LRR_dom_sf"/>
</dbReference>
<dbReference type="Gramene" id="Kaladp0048s0220.1.v1.1">
    <property type="protein sequence ID" value="Kaladp0048s0220.1.v1.1.CDS.1"/>
    <property type="gene ID" value="Kaladp0048s0220.v1.1"/>
</dbReference>
<evidence type="ECO:0000313" key="10">
    <source>
        <dbReference type="Proteomes" id="UP000594263"/>
    </source>
</evidence>
<dbReference type="Proteomes" id="UP000594263">
    <property type="component" value="Unplaced"/>
</dbReference>
<keyword evidence="1" id="KW-0677">Repeat</keyword>
<dbReference type="Pfam" id="PF18052">
    <property type="entry name" value="Rx_N"/>
    <property type="match status" value="1"/>
</dbReference>
<dbReference type="InterPro" id="IPR041118">
    <property type="entry name" value="Rx_N"/>
</dbReference>
<keyword evidence="4" id="KW-0067">ATP-binding</keyword>
<dbReference type="PANTHER" id="PTHR36766">
    <property type="entry name" value="PLANT BROAD-SPECTRUM MILDEW RESISTANCE PROTEIN RPW8"/>
    <property type="match status" value="1"/>
</dbReference>
<evidence type="ECO:0000256" key="4">
    <source>
        <dbReference type="ARBA" id="ARBA00022840"/>
    </source>
</evidence>
<dbReference type="GO" id="GO:0006952">
    <property type="term" value="P:defense response"/>
    <property type="evidence" value="ECO:0007669"/>
    <property type="project" value="UniProtKB-KW"/>
</dbReference>
<dbReference type="InterPro" id="IPR002182">
    <property type="entry name" value="NB-ARC"/>
</dbReference>
<dbReference type="SUPFAM" id="SSF52047">
    <property type="entry name" value="RNI-like"/>
    <property type="match status" value="1"/>
</dbReference>
<dbReference type="GO" id="GO:0043531">
    <property type="term" value="F:ADP binding"/>
    <property type="evidence" value="ECO:0007669"/>
    <property type="project" value="InterPro"/>
</dbReference>
<protein>
    <recommendedName>
        <fullName evidence="11">NB-ARC domain-containing protein</fullName>
    </recommendedName>
</protein>
<proteinExistence type="predicted"/>
<organism evidence="9 10">
    <name type="scientific">Kalanchoe fedtschenkoi</name>
    <name type="common">Lavender scallops</name>
    <name type="synonym">South American air plant</name>
    <dbReference type="NCBI Taxonomy" id="63787"/>
    <lineage>
        <taxon>Eukaryota</taxon>
        <taxon>Viridiplantae</taxon>
        <taxon>Streptophyta</taxon>
        <taxon>Embryophyta</taxon>
        <taxon>Tracheophyta</taxon>
        <taxon>Spermatophyta</taxon>
        <taxon>Magnoliopsida</taxon>
        <taxon>eudicotyledons</taxon>
        <taxon>Gunneridae</taxon>
        <taxon>Pentapetalae</taxon>
        <taxon>Saxifragales</taxon>
        <taxon>Crassulaceae</taxon>
        <taxon>Kalanchoe</taxon>
    </lineage>
</organism>
<evidence type="ECO:0000256" key="1">
    <source>
        <dbReference type="ARBA" id="ARBA00022737"/>
    </source>
</evidence>
<dbReference type="PANTHER" id="PTHR36766:SF40">
    <property type="entry name" value="DISEASE RESISTANCE PROTEIN RGA3"/>
    <property type="match status" value="1"/>
</dbReference>
<keyword evidence="3" id="KW-0611">Plant defense</keyword>
<keyword evidence="2" id="KW-0547">Nucleotide-binding</keyword>
<feature type="domain" description="Disease resistance R13L4/SHOC-2-like LRR" evidence="8">
    <location>
        <begin position="623"/>
        <end position="898"/>
    </location>
</feature>
<dbReference type="SUPFAM" id="SSF52058">
    <property type="entry name" value="L domain-like"/>
    <property type="match status" value="2"/>
</dbReference>
<evidence type="ECO:0000259" key="7">
    <source>
        <dbReference type="Pfam" id="PF23559"/>
    </source>
</evidence>
<dbReference type="EnsemblPlants" id="Kaladp0048s0220.1.v1.1">
    <property type="protein sequence ID" value="Kaladp0048s0220.1.v1.1.CDS.1"/>
    <property type="gene ID" value="Kaladp0048s0220.v1.1"/>
</dbReference>
<accession>A0A7N0TXA4</accession>
<dbReference type="Gene3D" id="1.10.10.10">
    <property type="entry name" value="Winged helix-like DNA-binding domain superfamily/Winged helix DNA-binding domain"/>
    <property type="match status" value="1"/>
</dbReference>
<feature type="domain" description="NB-ARC" evidence="5">
    <location>
        <begin position="239"/>
        <end position="402"/>
    </location>
</feature>
<reference evidence="9" key="1">
    <citation type="submission" date="2021-01" db="UniProtKB">
        <authorList>
            <consortium name="EnsemblPlants"/>
        </authorList>
    </citation>
    <scope>IDENTIFICATION</scope>
</reference>
<evidence type="ECO:0000313" key="9">
    <source>
        <dbReference type="EnsemblPlants" id="Kaladp0048s0220.1.v1.1.CDS.1"/>
    </source>
</evidence>
<sequence length="1384" mass="156623">MAAKHIEQEQTLCGLVSTTQYRLLLHSAFIIVFQLKELIMSGVEPLAAAAAGKLLSTQGAHDFFFNWKLDDSLLQRLKSLVGHTKKLLKVAETRQIQKTNSIGDEWFEKARFAICDAEDVLDKIITDVQKEEYRAGDSPGIGYDVKKKLRYKGKDVGRSLHPFKKTREAEMNEIILKLDSITKDSQVSHLSLDSTDELAAIREMRGKPTSSVNDTIKVCGRSEDKKNIMMLLESRDGADDALRVIPIVGLGGVGKTTIAGMVFYECRSSTPPMFDVSAWACLSDEFKVKDVIKSILEFITKRKPKLEGLDSLQQELKKELKDKKFLLVLDDMWSNDISSKDSRKWDELRIPFLVGKSGSRIIVTTRSKNVADSVTSVLGVFYQLNVMLEDESWSLFQSVAFSDGGERALPTLKKIGRGIVDKCRGLPLAINMIGRLLLTYGSDEKKWKRVLDSEVWRIDAARCKILPSLWLSYYHLPEHIQQCFAYISLLPKDHVFKMEEMVLLWVAEGFIERTLTLEQQEDVARGYFDHLLLNFFIQESSTDPSQFVLHDLVHDLAEYVSRGLCVNWADINLQSRRLSYIQGKDEMLLYNLKVQKLTRLRTFLPKVNKYGELYLDDKILSDMLSNFKLLRVLSLQGYRISVLPDSVGDMKLLRYMNISETHIECLPQRICRLYNLQFLILRGCYRLKRLPTNIVDLVNLRYLNVDDTRLEEMPDGIGRMKSLQMLPNLVLGKGKSKHMKELKGVTSLHGELQISGLENITDPEHVVAAQLGKKEYLEKLVLEWQWIEERETTTLDERVLDAIQAHENLKKLTISWYGGKRLSTWIVGMTPSSYVMLQSLCISNCFNLETLPPLGNLPALKSLTIDSSNCIKSMGGEFCGGGSNPFPALEILNIERMEVLERWSFSGGDGMGFPSLKELRIRRCPMLTNMPFCFPTLTALEIEGCGNVFGSNMCSGSPSLGSLRLLKELSIVKLECLEFLDDGFYGNDGCDIVFPSLEKFKIRDVYALKIWSLPGRNRQGFPSLKELEIQNCLKLMTFPICFPSLINLQIKDCNKLLGPEMCGGPSLGNLPALEDLTIKGFDCLESFNEGFYGDESSNASFFPALEKLEISKMPRLKTWCFPRGDRRGGFVSLKEVQIKKCSQLTKIPFCFPCLTTLGIFKCDDLIEIEMIGGPEEGSVSTTYGHSLLSISISNCPKLEEVPKNFVNLMDVNCGGGCNKLASVPRLQHVRNLSLSYVSESMLSLKAAIQDSTYLEKLSIQSDCSNFTVELLSMDLNRLTSLKHLHLMIPGDDYERMGWENDEIMAKRPPPNLSHLQFSFCSFQTSAKVLTYFSNPNAPITSLKFFSCQVGESFPPDVELPSVGRDSWLMEERARRELLKRELYL</sequence>
<dbReference type="GO" id="GO:0051707">
    <property type="term" value="P:response to other organism"/>
    <property type="evidence" value="ECO:0007669"/>
    <property type="project" value="UniProtKB-ARBA"/>
</dbReference>
<name>A0A7N0TXA4_KALFE</name>
<feature type="domain" description="Disease resistance protein winged helix" evidence="7">
    <location>
        <begin position="490"/>
        <end position="557"/>
    </location>
</feature>
<dbReference type="OMA" id="WENDEIM"/>
<evidence type="ECO:0000256" key="2">
    <source>
        <dbReference type="ARBA" id="ARBA00022741"/>
    </source>
</evidence>
<dbReference type="InterPro" id="IPR036388">
    <property type="entry name" value="WH-like_DNA-bd_sf"/>
</dbReference>
<dbReference type="Pfam" id="PF00931">
    <property type="entry name" value="NB-ARC"/>
    <property type="match status" value="1"/>
</dbReference>
<evidence type="ECO:0000259" key="8">
    <source>
        <dbReference type="Pfam" id="PF23598"/>
    </source>
</evidence>
<dbReference type="Gene3D" id="3.80.10.10">
    <property type="entry name" value="Ribonuclease Inhibitor"/>
    <property type="match status" value="3"/>
</dbReference>
<dbReference type="PRINTS" id="PR00364">
    <property type="entry name" value="DISEASERSIST"/>
</dbReference>
<keyword evidence="10" id="KW-1185">Reference proteome</keyword>
<dbReference type="Gene3D" id="3.40.50.300">
    <property type="entry name" value="P-loop containing nucleotide triphosphate hydrolases"/>
    <property type="match status" value="1"/>
</dbReference>
<evidence type="ECO:0000259" key="5">
    <source>
        <dbReference type="Pfam" id="PF00931"/>
    </source>
</evidence>
<evidence type="ECO:0000256" key="3">
    <source>
        <dbReference type="ARBA" id="ARBA00022821"/>
    </source>
</evidence>
<dbReference type="InterPro" id="IPR027417">
    <property type="entry name" value="P-loop_NTPase"/>
</dbReference>